<dbReference type="EMBL" id="JARK01001439">
    <property type="protein sequence ID" value="EYC02006.1"/>
    <property type="molecule type" value="Genomic_DNA"/>
</dbReference>
<evidence type="ECO:0000256" key="8">
    <source>
        <dbReference type="ARBA" id="ARBA00022792"/>
    </source>
</evidence>
<sequence>MATSWEAETRYATPMAPLDRARHKIVWDDALKFTKDFFAGASAAVVAKTVIAPVERVKLILQLQSAQTTLAPEKRYKGVIDCFIRVPKEQGFFSFWRGNWVNILRACSQESLGFAFKDFFKIWSLDGVDPNAQQYRFLIGNLAAGGGAGVATFMIIYPLDFVRTRLAIDLGKDKRDREFRGMFDCMRKIIRHDGIFGMYKGLLPSLQYIMIYRGAYYGLFDSAKPYISKDGRTLGFWRAFAAGQVVTFVAAMLSYPLDTIRRRLMMGAGKKEFIHKGTIDCARSDTVCNFAQLALEEVLSTTTKMHYAFACTHWCAWMCFFTTLIANLLLMVVVRRDSSSSANFQQFVPVLYASSVTNILVSTFHLICQPVIVLPSQQLHAMEGNCDCTAGRGGPRRNAAATRKGISASSSSSVIGRATIVLVTGILTLSIFGERTVVVKTVAAPHTTLEKWGI</sequence>
<evidence type="ECO:0000256" key="7">
    <source>
        <dbReference type="ARBA" id="ARBA00022737"/>
    </source>
</evidence>
<keyword evidence="10 17" id="KW-1133">Transmembrane helix</keyword>
<evidence type="ECO:0000256" key="14">
    <source>
        <dbReference type="ARBA" id="ARBA00024537"/>
    </source>
</evidence>
<comment type="subunit">
    <text evidence="17">Monomer.</text>
</comment>
<dbReference type="Pfam" id="PF00153">
    <property type="entry name" value="Mito_carr"/>
    <property type="match status" value="3"/>
</dbReference>
<comment type="function">
    <text evidence="17">Catalyzes the exchange of ADP and ATP across the membrane.</text>
</comment>
<dbReference type="GO" id="GO:1990544">
    <property type="term" value="P:mitochondrial ATP transmembrane transport"/>
    <property type="evidence" value="ECO:0007669"/>
    <property type="project" value="InterPro"/>
</dbReference>
<evidence type="ECO:0000256" key="11">
    <source>
        <dbReference type="ARBA" id="ARBA00022990"/>
    </source>
</evidence>
<evidence type="ECO:0000256" key="17">
    <source>
        <dbReference type="RuleBase" id="RU368008"/>
    </source>
</evidence>
<evidence type="ECO:0000256" key="12">
    <source>
        <dbReference type="ARBA" id="ARBA00023128"/>
    </source>
</evidence>
<comment type="caution">
    <text evidence="17">Lacks conserved residue(s) required for the propagation of feature annotation.</text>
</comment>
<keyword evidence="8" id="KW-0999">Mitochondrion inner membrane</keyword>
<keyword evidence="9" id="KW-0702">S-nitrosylation</keyword>
<evidence type="ECO:0000256" key="9">
    <source>
        <dbReference type="ARBA" id="ARBA00022799"/>
    </source>
</evidence>
<dbReference type="GO" id="GO:0005471">
    <property type="term" value="F:ATP:ADP antiporter activity"/>
    <property type="evidence" value="ECO:0007669"/>
    <property type="project" value="UniProtKB-UniRule"/>
</dbReference>
<dbReference type="GO" id="GO:0140021">
    <property type="term" value="P:mitochondrial ADP transmembrane transport"/>
    <property type="evidence" value="ECO:0007669"/>
    <property type="project" value="InterPro"/>
</dbReference>
<keyword evidence="11" id="KW-0007">Acetylation</keyword>
<keyword evidence="3 16" id="KW-0813">Transport</keyword>
<dbReference type="InterPro" id="IPR002067">
    <property type="entry name" value="MCP"/>
</dbReference>
<evidence type="ECO:0000256" key="10">
    <source>
        <dbReference type="ARBA" id="ARBA00022989"/>
    </source>
</evidence>
<evidence type="ECO:0000256" key="13">
    <source>
        <dbReference type="ARBA" id="ARBA00023136"/>
    </source>
</evidence>
<dbReference type="InterPro" id="IPR002113">
    <property type="entry name" value="ADT_euk_type"/>
</dbReference>
<dbReference type="OrthoDB" id="270584at2759"/>
<keyword evidence="6 15" id="KW-0812">Transmembrane</keyword>
<evidence type="ECO:0000256" key="2">
    <source>
        <dbReference type="ARBA" id="ARBA00006375"/>
    </source>
</evidence>
<dbReference type="InterPro" id="IPR018108">
    <property type="entry name" value="MCP_transmembrane"/>
</dbReference>
<evidence type="ECO:0000256" key="3">
    <source>
        <dbReference type="ARBA" id="ARBA00022448"/>
    </source>
</evidence>
<keyword evidence="19" id="KW-1185">Reference proteome</keyword>
<keyword evidence="13 15" id="KW-0472">Membrane</keyword>
<evidence type="ECO:0000256" key="4">
    <source>
        <dbReference type="ARBA" id="ARBA00022481"/>
    </source>
</evidence>
<feature type="repeat" description="Solcar" evidence="15">
    <location>
        <begin position="136"/>
        <end position="226"/>
    </location>
</feature>
<feature type="transmembrane region" description="Helical" evidence="17">
    <location>
        <begin position="414"/>
        <end position="432"/>
    </location>
</feature>
<protein>
    <recommendedName>
        <fullName evidence="17">ADP/ATP translocase</fullName>
    </recommendedName>
    <alternativeName>
        <fullName evidence="17">ADP,ATP carrier protein</fullName>
    </alternativeName>
</protein>
<dbReference type="PROSITE" id="PS50920">
    <property type="entry name" value="SOLCAR"/>
    <property type="match status" value="2"/>
</dbReference>
<dbReference type="Proteomes" id="UP000024635">
    <property type="component" value="Unassembled WGS sequence"/>
</dbReference>
<keyword evidence="7" id="KW-0677">Repeat</keyword>
<accession>A0A016TH36</accession>
<evidence type="ECO:0000313" key="18">
    <source>
        <dbReference type="EMBL" id="EYC02006.1"/>
    </source>
</evidence>
<dbReference type="PANTHER" id="PTHR45635">
    <property type="entry name" value="ADP,ATP CARRIER PROTEIN 1-RELATED-RELATED"/>
    <property type="match status" value="1"/>
</dbReference>
<dbReference type="PRINTS" id="PR00927">
    <property type="entry name" value="ADPTRNSLCASE"/>
</dbReference>
<comment type="subcellular location">
    <subcellularLocation>
        <location evidence="17">Membrane</location>
        <topology evidence="17">Multi-pass membrane protein</topology>
    </subcellularLocation>
    <subcellularLocation>
        <location evidence="1">Mitochondrion inner membrane</location>
        <topology evidence="1">Multi-pass membrane protein</topology>
    </subcellularLocation>
</comment>
<feature type="transmembrane region" description="Helical" evidence="17">
    <location>
        <begin position="137"/>
        <end position="157"/>
    </location>
</feature>
<feature type="repeat" description="Solcar" evidence="15">
    <location>
        <begin position="31"/>
        <end position="123"/>
    </location>
</feature>
<evidence type="ECO:0000256" key="15">
    <source>
        <dbReference type="PROSITE-ProRule" id="PRU00282"/>
    </source>
</evidence>
<comment type="similarity">
    <text evidence="2 16">Belongs to the mitochondrial carrier (TC 2.A.29) family.</text>
</comment>
<dbReference type="AlphaFoldDB" id="A0A016TH36"/>
<name>A0A016TH36_9BILA</name>
<evidence type="ECO:0000256" key="16">
    <source>
        <dbReference type="RuleBase" id="RU000488"/>
    </source>
</evidence>
<evidence type="ECO:0000256" key="1">
    <source>
        <dbReference type="ARBA" id="ARBA00004448"/>
    </source>
</evidence>
<feature type="transmembrane region" description="Helical" evidence="17">
    <location>
        <begin position="236"/>
        <end position="257"/>
    </location>
</feature>
<reference evidence="19" key="1">
    <citation type="journal article" date="2015" name="Nat. Genet.">
        <title>The genome and transcriptome of the zoonotic hookworm Ancylostoma ceylanicum identify infection-specific gene families.</title>
        <authorList>
            <person name="Schwarz E.M."/>
            <person name="Hu Y."/>
            <person name="Antoshechkin I."/>
            <person name="Miller M.M."/>
            <person name="Sternberg P.W."/>
            <person name="Aroian R.V."/>
        </authorList>
    </citation>
    <scope>NUCLEOTIDE SEQUENCE</scope>
    <source>
        <strain evidence="19">HY135</strain>
    </source>
</reference>
<dbReference type="SUPFAM" id="SSF103506">
    <property type="entry name" value="Mitochondrial carrier"/>
    <property type="match status" value="1"/>
</dbReference>
<comment type="caution">
    <text evidence="18">The sequence shown here is derived from an EMBL/GenBank/DDBJ whole genome shotgun (WGS) entry which is preliminary data.</text>
</comment>
<dbReference type="PRINTS" id="PR00926">
    <property type="entry name" value="MITOCARRIER"/>
</dbReference>
<feature type="transmembrane region" description="Helical" evidence="17">
    <location>
        <begin position="314"/>
        <end position="334"/>
    </location>
</feature>
<evidence type="ECO:0000256" key="5">
    <source>
        <dbReference type="ARBA" id="ARBA00022553"/>
    </source>
</evidence>
<keyword evidence="4" id="KW-0488">Methylation</keyword>
<proteinExistence type="inferred from homology"/>
<gene>
    <name evidence="18" type="primary">Acey_s0103.g3588</name>
    <name evidence="18" type="synonym">Acey-F25B4.7</name>
    <name evidence="18" type="ORF">Y032_0103g3588</name>
</gene>
<comment type="catalytic activity">
    <reaction evidence="14">
        <text>ADP(in) + ATP(out) = ADP(out) + ATP(in)</text>
        <dbReference type="Rhea" id="RHEA:34999"/>
        <dbReference type="ChEBI" id="CHEBI:30616"/>
        <dbReference type="ChEBI" id="CHEBI:456216"/>
    </reaction>
</comment>
<dbReference type="STRING" id="53326.A0A016TH36"/>
<organism evidence="18 19">
    <name type="scientific">Ancylostoma ceylanicum</name>
    <dbReference type="NCBI Taxonomy" id="53326"/>
    <lineage>
        <taxon>Eukaryota</taxon>
        <taxon>Metazoa</taxon>
        <taxon>Ecdysozoa</taxon>
        <taxon>Nematoda</taxon>
        <taxon>Chromadorea</taxon>
        <taxon>Rhabditida</taxon>
        <taxon>Rhabditina</taxon>
        <taxon>Rhabditomorpha</taxon>
        <taxon>Strongyloidea</taxon>
        <taxon>Ancylostomatidae</taxon>
        <taxon>Ancylostomatinae</taxon>
        <taxon>Ancylostoma</taxon>
    </lineage>
</organism>
<dbReference type="GO" id="GO:1901029">
    <property type="term" value="P:negative regulation of mitochondrial outer membrane permeabilization involved in apoptotic signaling pathway"/>
    <property type="evidence" value="ECO:0007669"/>
    <property type="project" value="TreeGrafter"/>
</dbReference>
<dbReference type="InterPro" id="IPR023395">
    <property type="entry name" value="MCP_dom_sf"/>
</dbReference>
<dbReference type="PANTHER" id="PTHR45635:SF32">
    <property type="entry name" value="ADP_ATP TRANSLOCASE 1"/>
    <property type="match status" value="1"/>
</dbReference>
<dbReference type="Gene3D" id="1.50.40.10">
    <property type="entry name" value="Mitochondrial carrier domain"/>
    <property type="match status" value="1"/>
</dbReference>
<keyword evidence="12" id="KW-0496">Mitochondrion</keyword>
<evidence type="ECO:0000256" key="6">
    <source>
        <dbReference type="ARBA" id="ARBA00022692"/>
    </source>
</evidence>
<keyword evidence="5" id="KW-0597">Phosphoprotein</keyword>
<evidence type="ECO:0000313" key="19">
    <source>
        <dbReference type="Proteomes" id="UP000024635"/>
    </source>
</evidence>
<dbReference type="GO" id="GO:0005743">
    <property type="term" value="C:mitochondrial inner membrane"/>
    <property type="evidence" value="ECO:0007669"/>
    <property type="project" value="UniProtKB-SubCell"/>
</dbReference>